<dbReference type="EMBL" id="PNIK01000080">
    <property type="protein sequence ID" value="PMP66284.1"/>
    <property type="molecule type" value="Genomic_DNA"/>
</dbReference>
<dbReference type="Pfam" id="PF01965">
    <property type="entry name" value="DJ-1_PfpI"/>
    <property type="match status" value="1"/>
</dbReference>
<sequence length="196" mass="21488">MKNFLRLILFLIIFSFYVFPGFAKDIQKILMIIASQNFRDEELLIPKKLFEKEGYEVVIASTSLKPSKGMLGAVVTPQILIDKVKIGDYSAIVFVGGVGAQEYFNHPIAHKIAREAVSQGKVLAAICIAPRILAEAGVLKGKKATVWVSEGKVLEEKGAYYTGRSVEIDGKIITASGPQAAEEFAKSIIKLLKTKK</sequence>
<dbReference type="InterPro" id="IPR050325">
    <property type="entry name" value="Prot/Nucl_acid_deglycase"/>
</dbReference>
<evidence type="ECO:0000313" key="3">
    <source>
        <dbReference type="Proteomes" id="UP000235460"/>
    </source>
</evidence>
<dbReference type="Proteomes" id="UP000235460">
    <property type="component" value="Unassembled WGS sequence"/>
</dbReference>
<evidence type="ECO:0000313" key="2">
    <source>
        <dbReference type="EMBL" id="PMP66284.1"/>
    </source>
</evidence>
<comment type="caution">
    <text evidence="2">The sequence shown here is derived from an EMBL/GenBank/DDBJ whole genome shotgun (WGS) entry which is preliminary data.</text>
</comment>
<dbReference type="InterPro" id="IPR002818">
    <property type="entry name" value="DJ-1/PfpI"/>
</dbReference>
<dbReference type="SUPFAM" id="SSF52317">
    <property type="entry name" value="Class I glutamine amidotransferase-like"/>
    <property type="match status" value="1"/>
</dbReference>
<feature type="domain" description="DJ-1/PfpI" evidence="1">
    <location>
        <begin position="28"/>
        <end position="190"/>
    </location>
</feature>
<name>A0A2N7PMJ4_9BACT</name>
<dbReference type="PANTHER" id="PTHR48094:SF12">
    <property type="entry name" value="PARKINSON DISEASE PROTEIN 7 HOMOLOG"/>
    <property type="match status" value="1"/>
</dbReference>
<dbReference type="CDD" id="cd03135">
    <property type="entry name" value="GATase1_DJ-1"/>
    <property type="match status" value="1"/>
</dbReference>
<dbReference type="InterPro" id="IPR029062">
    <property type="entry name" value="Class_I_gatase-like"/>
</dbReference>
<dbReference type="PANTHER" id="PTHR48094">
    <property type="entry name" value="PROTEIN/NUCLEIC ACID DEGLYCASE DJ-1-RELATED"/>
    <property type="match status" value="1"/>
</dbReference>
<evidence type="ECO:0000259" key="1">
    <source>
        <dbReference type="Pfam" id="PF01965"/>
    </source>
</evidence>
<proteinExistence type="predicted"/>
<dbReference type="Gene3D" id="3.40.50.880">
    <property type="match status" value="1"/>
</dbReference>
<gene>
    <name evidence="2" type="ORF">C0190_05785</name>
</gene>
<reference evidence="2 3" key="1">
    <citation type="submission" date="2018-01" db="EMBL/GenBank/DDBJ databases">
        <title>Metagenomic assembled genomes from two thermal pools in the Uzon Caldera, Kamchatka, Russia.</title>
        <authorList>
            <person name="Wilkins L."/>
            <person name="Ettinger C."/>
        </authorList>
    </citation>
    <scope>NUCLEOTIDE SEQUENCE [LARGE SCALE GENOMIC DNA]</scope>
    <source>
        <strain evidence="2">ZAV-08</strain>
    </source>
</reference>
<organism evidence="2 3">
    <name type="scientific">Thermodesulfobacterium geofontis</name>
    <dbReference type="NCBI Taxonomy" id="1295609"/>
    <lineage>
        <taxon>Bacteria</taxon>
        <taxon>Pseudomonadati</taxon>
        <taxon>Thermodesulfobacteriota</taxon>
        <taxon>Thermodesulfobacteria</taxon>
        <taxon>Thermodesulfobacteriales</taxon>
        <taxon>Thermodesulfobacteriaceae</taxon>
        <taxon>Thermodesulfobacterium</taxon>
    </lineage>
</organism>
<dbReference type="AlphaFoldDB" id="A0A2N7PMJ4"/>
<dbReference type="GO" id="GO:0005737">
    <property type="term" value="C:cytoplasm"/>
    <property type="evidence" value="ECO:0007669"/>
    <property type="project" value="TreeGrafter"/>
</dbReference>
<protein>
    <submittedName>
        <fullName evidence="2">DJ-1 family protein</fullName>
    </submittedName>
</protein>
<accession>A0A2N7PMJ4</accession>